<feature type="transmembrane region" description="Helical" evidence="6">
    <location>
        <begin position="248"/>
        <end position="268"/>
    </location>
</feature>
<feature type="transmembrane region" description="Helical" evidence="6">
    <location>
        <begin position="24"/>
        <end position="41"/>
    </location>
</feature>
<evidence type="ECO:0000256" key="3">
    <source>
        <dbReference type="ARBA" id="ARBA00022692"/>
    </source>
</evidence>
<keyword evidence="3 6" id="KW-0812">Transmembrane</keyword>
<feature type="transmembrane region" description="Helical" evidence="6">
    <location>
        <begin position="108"/>
        <end position="130"/>
    </location>
</feature>
<organism evidence="7">
    <name type="scientific">Mesoaciditoga lauensis</name>
    <dbReference type="NCBI Taxonomy" id="1495039"/>
    <lineage>
        <taxon>Bacteria</taxon>
        <taxon>Thermotogati</taxon>
        <taxon>Thermotogota</taxon>
        <taxon>Thermotogae</taxon>
        <taxon>Mesoaciditogales</taxon>
        <taxon>Mesoaciditogaceae</taxon>
        <taxon>Mesoaciditoga</taxon>
    </lineage>
</organism>
<feature type="transmembrane region" description="Helical" evidence="6">
    <location>
        <begin position="75"/>
        <end position="96"/>
    </location>
</feature>
<evidence type="ECO:0000256" key="4">
    <source>
        <dbReference type="ARBA" id="ARBA00022989"/>
    </source>
</evidence>
<gene>
    <name evidence="7" type="ORF">ENX73_03915</name>
</gene>
<dbReference type="InterPro" id="IPR051611">
    <property type="entry name" value="ECF_transporter_component"/>
</dbReference>
<keyword evidence="4 6" id="KW-1133">Transmembrane helix</keyword>
<evidence type="ECO:0000313" key="7">
    <source>
        <dbReference type="EMBL" id="HGE75251.1"/>
    </source>
</evidence>
<dbReference type="PANTHER" id="PTHR34857">
    <property type="entry name" value="SLL0384 PROTEIN"/>
    <property type="match status" value="1"/>
</dbReference>
<dbReference type="PANTHER" id="PTHR34857:SF2">
    <property type="entry name" value="SLL0384 PROTEIN"/>
    <property type="match status" value="1"/>
</dbReference>
<comment type="subcellular location">
    <subcellularLocation>
        <location evidence="1">Membrane</location>
        <topology evidence="1">Multi-pass membrane protein</topology>
    </subcellularLocation>
</comment>
<dbReference type="Pfam" id="PF02361">
    <property type="entry name" value="CbiQ"/>
    <property type="match status" value="1"/>
</dbReference>
<dbReference type="EMBL" id="DTPE01000166">
    <property type="protein sequence ID" value="HGE75251.1"/>
    <property type="molecule type" value="Genomic_DNA"/>
</dbReference>
<accession>A0A7V3REN4</accession>
<evidence type="ECO:0000256" key="1">
    <source>
        <dbReference type="ARBA" id="ARBA00004141"/>
    </source>
</evidence>
<dbReference type="CDD" id="cd16914">
    <property type="entry name" value="EcfT"/>
    <property type="match status" value="1"/>
</dbReference>
<keyword evidence="5 6" id="KW-0472">Membrane</keyword>
<evidence type="ECO:0000256" key="2">
    <source>
        <dbReference type="ARBA" id="ARBA00022475"/>
    </source>
</evidence>
<name>A0A7V3REN4_9BACT</name>
<reference evidence="7" key="1">
    <citation type="journal article" date="2020" name="mSystems">
        <title>Genome- and Community-Level Interaction Insights into Carbon Utilization and Element Cycling Functions of Hydrothermarchaeota in Hydrothermal Sediment.</title>
        <authorList>
            <person name="Zhou Z."/>
            <person name="Liu Y."/>
            <person name="Xu W."/>
            <person name="Pan J."/>
            <person name="Luo Z.H."/>
            <person name="Li M."/>
        </authorList>
    </citation>
    <scope>NUCLEOTIDE SEQUENCE [LARGE SCALE GENOMIC DNA]</scope>
    <source>
        <strain evidence="7">SpSt-966</strain>
    </source>
</reference>
<feature type="transmembrane region" description="Helical" evidence="6">
    <location>
        <begin position="47"/>
        <end position="68"/>
    </location>
</feature>
<proteinExistence type="predicted"/>
<keyword evidence="2" id="KW-1003">Cell membrane</keyword>
<dbReference type="GO" id="GO:0005886">
    <property type="term" value="C:plasma membrane"/>
    <property type="evidence" value="ECO:0007669"/>
    <property type="project" value="UniProtKB-ARBA"/>
</dbReference>
<comment type="caution">
    <text evidence="7">The sequence shown here is derived from an EMBL/GenBank/DDBJ whole genome shotgun (WGS) entry which is preliminary data.</text>
</comment>
<dbReference type="AlphaFoldDB" id="A0A7V3REN4"/>
<sequence length="269" mass="30402">MNFIGNITIGQYIPKHSLIHSLDPRAKIVFVLIFIVDVFISTTFYQYAFLSVLVVFMIFLSGISFLYYIKGIKSLWILIALTAIFQIFSGSGKVLFDLGPLKITDLAIYNTIFIVLRLILIILSASILTLTTSPIQIADGIEGIMNGIRIPKEWSHDFSMMMSIAFRFIPVLSVEADHIVRAQLSRGAKFDRGGLVQRAKGMVPLIVPLFVGSMKMADDLATAMEARCYRGATGRTRYRQMKFLTRDYIFVLVGIAILIFLYFFVRILK</sequence>
<dbReference type="InterPro" id="IPR003339">
    <property type="entry name" value="ABC/ECF_trnsptr_transmembrane"/>
</dbReference>
<evidence type="ECO:0000256" key="5">
    <source>
        <dbReference type="ARBA" id="ARBA00023136"/>
    </source>
</evidence>
<protein>
    <submittedName>
        <fullName evidence="7">Energy-coupling factor transporter transmembrane protein EcfT</fullName>
    </submittedName>
</protein>
<evidence type="ECO:0000256" key="6">
    <source>
        <dbReference type="SAM" id="Phobius"/>
    </source>
</evidence>